<dbReference type="HOGENOM" id="CLU_008946_0_0_1"/>
<dbReference type="OrthoDB" id="5424058at2759"/>
<feature type="compositionally biased region" description="Polar residues" evidence="1">
    <location>
        <begin position="23"/>
        <end position="50"/>
    </location>
</feature>
<dbReference type="InterPro" id="IPR046496">
    <property type="entry name" value="DUF6589"/>
</dbReference>
<organism evidence="4">
    <name type="scientific">Laccaria bicolor (strain S238N-H82 / ATCC MYA-4686)</name>
    <name type="common">Bicoloured deceiver</name>
    <name type="synonym">Laccaria laccata var. bicolor</name>
    <dbReference type="NCBI Taxonomy" id="486041"/>
    <lineage>
        <taxon>Eukaryota</taxon>
        <taxon>Fungi</taxon>
        <taxon>Dikarya</taxon>
        <taxon>Basidiomycota</taxon>
        <taxon>Agaricomycotina</taxon>
        <taxon>Agaricomycetes</taxon>
        <taxon>Agaricomycetidae</taxon>
        <taxon>Agaricales</taxon>
        <taxon>Agaricineae</taxon>
        <taxon>Hydnangiaceae</taxon>
        <taxon>Laccaria</taxon>
    </lineage>
</organism>
<evidence type="ECO:0000313" key="4">
    <source>
        <dbReference type="Proteomes" id="UP000001194"/>
    </source>
</evidence>
<gene>
    <name evidence="3" type="ORF">LACBIDRAFT_318235</name>
</gene>
<feature type="region of interest" description="Disordered" evidence="1">
    <location>
        <begin position="63"/>
        <end position="110"/>
    </location>
</feature>
<dbReference type="AlphaFoldDB" id="B0D694"/>
<proteinExistence type="predicted"/>
<dbReference type="InParanoid" id="B0D694"/>
<keyword evidence="4" id="KW-1185">Reference proteome</keyword>
<dbReference type="EMBL" id="DS547098">
    <property type="protein sequence ID" value="EDR10157.1"/>
    <property type="molecule type" value="Genomic_DNA"/>
</dbReference>
<dbReference type="RefSeq" id="XP_001879542.1">
    <property type="nucleotide sequence ID" value="XM_001879507.1"/>
</dbReference>
<sequence>MSQRKRVFANENSPPHTPAPLQRRSSTFINTFGTPLTNTTPSQTPSRTNSFEFVDAFTPVPKRRKLRKAPSGDIESCGLRHDEAAAESRKEEERKGAEEQEKKRWEAQEKQEEDRLNEALRLIEGVGYPTLHTFLKSLLTTKDQHRSSQVSRMLVQHGHSLLDNIRQRQPEVANDWAISTVRQLVAAEGERLAQRFKPEQKQPVSEILKKFSMSEFLAQAELLAPSTCQVLRQIGFPQSPAKEKSKSRELVLATTICMLAKSRNEHATEFQTSMGMYFLACGSSRSLFDVLNHAGITLSYTQAISKLKQLSEERLKETQRIAKTKAFMLIWDNLNIAFKVSEQRHDSKDHFDNGTTATLVPLYGVECGELPLKPKRTHRRPILKFGPEDLLPSREEAQRVQASQLWHIKDILYDAFPALRKRLKSSIVPPPSVHQIPVHKTEQYPLPAMHIDESSLEGTLGVMNTIFQSTLKLSEEDVKKHGLVICAGDQLSLALLDKISAIRRDDDNFMDNVGLYTEGQDGVLHIKFSHTRMVANESWGTPNSKSPWSLWKINTLLGRKAITAGWKAKSLPPFRPIYELMLNLTLPANILDGFRIYAPKDKLEEWVDTIQTVEEVNEVAMKVLNELCSGRRVAKLRRERPSKRDVPLENICLFNRDCLYLRQLKYAIKRGDVGAILDIITHSMLAFRGTGKTPKYADALFSMVIRLKRMEPKVRNAWLINWLANLSGLEEAFKEMDLLQEHQNFWDKIIYNAKGSNRTWAWLAMVSVCIFALRDVIRKMQKEFVTPFNSISHTSPSTETDIKTIRNYLETQRLQTYHPERENNSSATESRDLIEAGSEYANTPSAFRNFTHTGYSYHNHGVPEAAPSLETNDDEDMGDDGNDYCELDGDEAVDFEDLLLDEEEFPLGSDVGDYLAMVHEVIDELGRYE</sequence>
<feature type="compositionally biased region" description="Basic and acidic residues" evidence="1">
    <location>
        <begin position="78"/>
        <end position="110"/>
    </location>
</feature>
<evidence type="ECO:0000313" key="3">
    <source>
        <dbReference type="EMBL" id="EDR10157.1"/>
    </source>
</evidence>
<dbReference type="Pfam" id="PF20231">
    <property type="entry name" value="DUF6589"/>
    <property type="match status" value="1"/>
</dbReference>
<name>B0D694_LACBS</name>
<feature type="region of interest" description="Disordered" evidence="1">
    <location>
        <begin position="1"/>
        <end position="50"/>
    </location>
</feature>
<reference evidence="3 4" key="1">
    <citation type="journal article" date="2008" name="Nature">
        <title>The genome of Laccaria bicolor provides insights into mycorrhizal symbiosis.</title>
        <authorList>
            <person name="Martin F."/>
            <person name="Aerts A."/>
            <person name="Ahren D."/>
            <person name="Brun A."/>
            <person name="Danchin E.G.J."/>
            <person name="Duchaussoy F."/>
            <person name="Gibon J."/>
            <person name="Kohler A."/>
            <person name="Lindquist E."/>
            <person name="Pereda V."/>
            <person name="Salamov A."/>
            <person name="Shapiro H.J."/>
            <person name="Wuyts J."/>
            <person name="Blaudez D."/>
            <person name="Buee M."/>
            <person name="Brokstein P."/>
            <person name="Canbaeck B."/>
            <person name="Cohen D."/>
            <person name="Courty P.E."/>
            <person name="Coutinho P.M."/>
            <person name="Delaruelle C."/>
            <person name="Detter J.C."/>
            <person name="Deveau A."/>
            <person name="DiFazio S."/>
            <person name="Duplessis S."/>
            <person name="Fraissinet-Tachet L."/>
            <person name="Lucic E."/>
            <person name="Frey-Klett P."/>
            <person name="Fourrey C."/>
            <person name="Feussner I."/>
            <person name="Gay G."/>
            <person name="Grimwood J."/>
            <person name="Hoegger P.J."/>
            <person name="Jain P."/>
            <person name="Kilaru S."/>
            <person name="Labbe J."/>
            <person name="Lin Y.C."/>
            <person name="Legue V."/>
            <person name="Le Tacon F."/>
            <person name="Marmeisse R."/>
            <person name="Melayah D."/>
            <person name="Montanini B."/>
            <person name="Muratet M."/>
            <person name="Nehls U."/>
            <person name="Niculita-Hirzel H."/>
            <person name="Oudot-Le Secq M.P."/>
            <person name="Peter M."/>
            <person name="Quesneville H."/>
            <person name="Rajashekar B."/>
            <person name="Reich M."/>
            <person name="Rouhier N."/>
            <person name="Schmutz J."/>
            <person name="Yin T."/>
            <person name="Chalot M."/>
            <person name="Henrissat B."/>
            <person name="Kuees U."/>
            <person name="Lucas S."/>
            <person name="Van de Peer Y."/>
            <person name="Podila G.K."/>
            <person name="Polle A."/>
            <person name="Pukkila P.J."/>
            <person name="Richardson P.M."/>
            <person name="Rouze P."/>
            <person name="Sanders I.R."/>
            <person name="Stajich J.E."/>
            <person name="Tunlid A."/>
            <person name="Tuskan G."/>
            <person name="Grigoriev I.V."/>
        </authorList>
    </citation>
    <scope>NUCLEOTIDE SEQUENCE [LARGE SCALE GENOMIC DNA]</scope>
    <source>
        <strain evidence="4">S238N-H82 / ATCC MYA-4686</strain>
    </source>
</reference>
<protein>
    <submittedName>
        <fullName evidence="3">Predicted protein</fullName>
    </submittedName>
</protein>
<accession>B0D694</accession>
<dbReference type="GeneID" id="6074901"/>
<evidence type="ECO:0000259" key="2">
    <source>
        <dbReference type="Pfam" id="PF20231"/>
    </source>
</evidence>
<feature type="domain" description="DUF6589" evidence="2">
    <location>
        <begin position="387"/>
        <end position="793"/>
    </location>
</feature>
<evidence type="ECO:0000256" key="1">
    <source>
        <dbReference type="SAM" id="MobiDB-lite"/>
    </source>
</evidence>
<dbReference type="Proteomes" id="UP000001194">
    <property type="component" value="Unassembled WGS sequence"/>
</dbReference>
<dbReference type="KEGG" id="lbc:LACBIDRAFT_318235"/>